<organism evidence="3 4">
    <name type="scientific">Knufia fluminis</name>
    <dbReference type="NCBI Taxonomy" id="191047"/>
    <lineage>
        <taxon>Eukaryota</taxon>
        <taxon>Fungi</taxon>
        <taxon>Dikarya</taxon>
        <taxon>Ascomycota</taxon>
        <taxon>Pezizomycotina</taxon>
        <taxon>Eurotiomycetes</taxon>
        <taxon>Chaetothyriomycetidae</taxon>
        <taxon>Chaetothyriales</taxon>
        <taxon>Trichomeriaceae</taxon>
        <taxon>Knufia</taxon>
    </lineage>
</organism>
<reference evidence="3 4" key="1">
    <citation type="submission" date="2022-12" db="EMBL/GenBank/DDBJ databases">
        <title>Genomic features and morphological characterization of a novel Knufia sp. strain isolated from spacecraft assembly facility.</title>
        <authorList>
            <person name="Teixeira M."/>
            <person name="Chander A.M."/>
            <person name="Stajich J.E."/>
            <person name="Venkateswaran K."/>
        </authorList>
    </citation>
    <scope>NUCLEOTIDE SEQUENCE [LARGE SCALE GENOMIC DNA]</scope>
    <source>
        <strain evidence="3 4">FJI-L2-BK-P2</strain>
    </source>
</reference>
<dbReference type="PANTHER" id="PTHR43433:SF5">
    <property type="entry name" value="AB HYDROLASE-1 DOMAIN-CONTAINING PROTEIN"/>
    <property type="match status" value="1"/>
</dbReference>
<keyword evidence="4" id="KW-1185">Reference proteome</keyword>
<evidence type="ECO:0000256" key="1">
    <source>
        <dbReference type="SAM" id="MobiDB-lite"/>
    </source>
</evidence>
<gene>
    <name evidence="3" type="ORF">OHC33_002624</name>
</gene>
<evidence type="ECO:0000259" key="2">
    <source>
        <dbReference type="Pfam" id="PF12697"/>
    </source>
</evidence>
<name>A0AAN8FD04_9EURO</name>
<feature type="domain" description="AB hydrolase-1" evidence="2">
    <location>
        <begin position="80"/>
        <end position="367"/>
    </location>
</feature>
<dbReference type="Gene3D" id="3.40.50.1820">
    <property type="entry name" value="alpha/beta hydrolase"/>
    <property type="match status" value="1"/>
</dbReference>
<dbReference type="InterPro" id="IPR000073">
    <property type="entry name" value="AB_hydrolase_1"/>
</dbReference>
<evidence type="ECO:0000313" key="4">
    <source>
        <dbReference type="Proteomes" id="UP001316803"/>
    </source>
</evidence>
<sequence length="381" mass="42965">MTLDTTTLTPSTAPTNPKPLTASQLLSHPAYPTNDWSDRIPPTSTGYAPINSSSLRPGGPFKIHYEIHGHGPTKIIWVMGLGAYRTAWKRQSRYFGHERAGQCTCLVYDNRGVGLSGKPGCRYSTREMAVDAVEVMGHLGWLDAAEAEAVVRNLYTKQRADLGQVAGRAKRDINVAGVSMGGMIAQELALLIPQRIQSLFLVSTAPRLVRTVPFIENLRQRINMFIPKDIDVQLEEIAHRLFSREFLEAPDTENEDPKLNFPSNRDRFAASELAKRQDKEGFTRKGFVLQAIAAGWHHKSPEQLREIVRLVGGKRICVMHGSEDRMITFRHFELFREDMGGDEGVTFREWEGKGHVLMWEVEEEFNRAVQEVIVRTGKLEQ</sequence>
<dbReference type="Proteomes" id="UP001316803">
    <property type="component" value="Unassembled WGS sequence"/>
</dbReference>
<dbReference type="PANTHER" id="PTHR43433">
    <property type="entry name" value="HYDROLASE, ALPHA/BETA FOLD FAMILY PROTEIN"/>
    <property type="match status" value="1"/>
</dbReference>
<protein>
    <recommendedName>
        <fullName evidence="2">AB hydrolase-1 domain-containing protein</fullName>
    </recommendedName>
</protein>
<comment type="caution">
    <text evidence="3">The sequence shown here is derived from an EMBL/GenBank/DDBJ whole genome shotgun (WGS) entry which is preliminary data.</text>
</comment>
<feature type="compositionally biased region" description="Low complexity" evidence="1">
    <location>
        <begin position="1"/>
        <end position="15"/>
    </location>
</feature>
<dbReference type="SUPFAM" id="SSF53474">
    <property type="entry name" value="alpha/beta-Hydrolases"/>
    <property type="match status" value="1"/>
</dbReference>
<dbReference type="EMBL" id="JAKLMC020000005">
    <property type="protein sequence ID" value="KAK5956051.1"/>
    <property type="molecule type" value="Genomic_DNA"/>
</dbReference>
<dbReference type="Pfam" id="PF12697">
    <property type="entry name" value="Abhydrolase_6"/>
    <property type="match status" value="1"/>
</dbReference>
<feature type="region of interest" description="Disordered" evidence="1">
    <location>
        <begin position="1"/>
        <end position="38"/>
    </location>
</feature>
<evidence type="ECO:0000313" key="3">
    <source>
        <dbReference type="EMBL" id="KAK5956051.1"/>
    </source>
</evidence>
<dbReference type="AlphaFoldDB" id="A0AAN8FD04"/>
<dbReference type="InterPro" id="IPR029058">
    <property type="entry name" value="AB_hydrolase_fold"/>
</dbReference>
<dbReference type="InterPro" id="IPR050471">
    <property type="entry name" value="AB_hydrolase"/>
</dbReference>
<accession>A0AAN8FD04</accession>
<proteinExistence type="predicted"/>